<protein>
    <submittedName>
        <fullName evidence="1">Uncharacterized protein</fullName>
    </submittedName>
</protein>
<comment type="caution">
    <text evidence="1">The sequence shown here is derived from an EMBL/GenBank/DDBJ whole genome shotgun (WGS) entry which is preliminary data.</text>
</comment>
<organism evidence="1 2">
    <name type="scientific">Mesobacillus zeae</name>
    <dbReference type="NCBI Taxonomy" id="1917180"/>
    <lineage>
        <taxon>Bacteria</taxon>
        <taxon>Bacillati</taxon>
        <taxon>Bacillota</taxon>
        <taxon>Bacilli</taxon>
        <taxon>Bacillales</taxon>
        <taxon>Bacillaceae</taxon>
        <taxon>Mesobacillus</taxon>
    </lineage>
</organism>
<accession>A0A398AW74</accession>
<dbReference type="AlphaFoldDB" id="A0A398AW74"/>
<evidence type="ECO:0000313" key="2">
    <source>
        <dbReference type="Proteomes" id="UP000265816"/>
    </source>
</evidence>
<reference evidence="1 2" key="1">
    <citation type="submission" date="2018-08" db="EMBL/GenBank/DDBJ databases">
        <title>Bacillus jemisoniae sp. nov., Bacillus chryseoplanitiae sp. nov., Bacillus resnikiae sp. nov., and Bacillus frankliniae sp. nov., isolated from Viking spacecraft and associated surfaces.</title>
        <authorList>
            <person name="Seuylemezian A."/>
            <person name="Vaishampayan P."/>
        </authorList>
    </citation>
    <scope>NUCLEOTIDE SEQUENCE [LARGE SCALE GENOMIC DNA]</scope>
    <source>
        <strain evidence="1 2">JJ-247</strain>
    </source>
</reference>
<name>A0A398AW74_9BACI</name>
<evidence type="ECO:0000313" key="1">
    <source>
        <dbReference type="EMBL" id="RID81969.1"/>
    </source>
</evidence>
<keyword evidence="2" id="KW-1185">Reference proteome</keyword>
<dbReference type="EMBL" id="QWVT01000045">
    <property type="protein sequence ID" value="RID81969.1"/>
    <property type="molecule type" value="Genomic_DNA"/>
</dbReference>
<sequence>MRVEIDQLQVEIDHPGVDINQLRVKIDQPGVDINQPQRYINQTPSIFAPNRNTSINTRRSIPFAKSKGSPLPNVKRIMIK</sequence>
<gene>
    <name evidence="1" type="ORF">D1970_20600</name>
</gene>
<proteinExistence type="predicted"/>
<dbReference type="Proteomes" id="UP000265816">
    <property type="component" value="Unassembled WGS sequence"/>
</dbReference>